<dbReference type="Proteomes" id="UP000054977">
    <property type="component" value="Unassembled WGS sequence"/>
</dbReference>
<reference evidence="4" key="1">
    <citation type="submission" date="2016-01" db="EMBL/GenBank/DDBJ databases">
        <authorList>
            <person name="Peeters C."/>
        </authorList>
    </citation>
    <scope>NUCLEOTIDE SEQUENCE [LARGE SCALE GENOMIC DNA]</scope>
    <source>
        <strain evidence="4">LMG 22934</strain>
    </source>
</reference>
<organism evidence="4 5">
    <name type="scientific">Caballeronia humi</name>
    <dbReference type="NCBI Taxonomy" id="326474"/>
    <lineage>
        <taxon>Bacteria</taxon>
        <taxon>Pseudomonadati</taxon>
        <taxon>Pseudomonadota</taxon>
        <taxon>Betaproteobacteria</taxon>
        <taxon>Burkholderiales</taxon>
        <taxon>Burkholderiaceae</taxon>
        <taxon>Caballeronia</taxon>
    </lineage>
</organism>
<dbReference type="SMART" id="SM00448">
    <property type="entry name" value="REC"/>
    <property type="match status" value="1"/>
</dbReference>
<dbReference type="EMBL" id="FCNW02000077">
    <property type="protein sequence ID" value="SAL66576.1"/>
    <property type="molecule type" value="Genomic_DNA"/>
</dbReference>
<dbReference type="OrthoDB" id="9105265at2"/>
<evidence type="ECO:0000313" key="4">
    <source>
        <dbReference type="EMBL" id="SAL66576.1"/>
    </source>
</evidence>
<protein>
    <submittedName>
        <fullName evidence="4">Response regulator receiver protein</fullName>
    </submittedName>
</protein>
<dbReference type="InterPro" id="IPR011006">
    <property type="entry name" value="CheY-like_superfamily"/>
</dbReference>
<feature type="domain" description="Response regulatory" evidence="3">
    <location>
        <begin position="48"/>
        <end position="164"/>
    </location>
</feature>
<evidence type="ECO:0000256" key="2">
    <source>
        <dbReference type="PROSITE-ProRule" id="PRU00169"/>
    </source>
</evidence>
<proteinExistence type="predicted"/>
<accession>A0A158JCN3</accession>
<dbReference type="Gene3D" id="3.40.50.2300">
    <property type="match status" value="1"/>
</dbReference>
<keyword evidence="1 2" id="KW-0597">Phosphoprotein</keyword>
<dbReference type="PANTHER" id="PTHR44591">
    <property type="entry name" value="STRESS RESPONSE REGULATOR PROTEIN 1"/>
    <property type="match status" value="1"/>
</dbReference>
<dbReference type="PROSITE" id="PS50110">
    <property type="entry name" value="RESPONSE_REGULATORY"/>
    <property type="match status" value="1"/>
</dbReference>
<dbReference type="RefSeq" id="WP_087670848.1">
    <property type="nucleotide sequence ID" value="NZ_FCNW02000077.1"/>
</dbReference>
<dbReference type="PANTHER" id="PTHR44591:SF23">
    <property type="entry name" value="CHEY SUBFAMILY"/>
    <property type="match status" value="1"/>
</dbReference>
<dbReference type="InterPro" id="IPR050595">
    <property type="entry name" value="Bact_response_regulator"/>
</dbReference>
<evidence type="ECO:0000256" key="1">
    <source>
        <dbReference type="ARBA" id="ARBA00022553"/>
    </source>
</evidence>
<dbReference type="SUPFAM" id="SSF52172">
    <property type="entry name" value="CheY-like"/>
    <property type="match status" value="1"/>
</dbReference>
<dbReference type="InterPro" id="IPR001789">
    <property type="entry name" value="Sig_transdc_resp-reg_receiver"/>
</dbReference>
<dbReference type="Pfam" id="PF00072">
    <property type="entry name" value="Response_reg"/>
    <property type="match status" value="1"/>
</dbReference>
<name>A0A158JCN3_9BURK</name>
<gene>
    <name evidence="4" type="ORF">AWB65_06362</name>
</gene>
<comment type="caution">
    <text evidence="4">The sequence shown here is derived from an EMBL/GenBank/DDBJ whole genome shotgun (WGS) entry which is preliminary data.</text>
</comment>
<keyword evidence="5" id="KW-1185">Reference proteome</keyword>
<evidence type="ECO:0000313" key="5">
    <source>
        <dbReference type="Proteomes" id="UP000054977"/>
    </source>
</evidence>
<dbReference type="AlphaFoldDB" id="A0A158JCN3"/>
<dbReference type="STRING" id="326474.AWB65_06362"/>
<evidence type="ECO:0000259" key="3">
    <source>
        <dbReference type="PROSITE" id="PS50110"/>
    </source>
</evidence>
<dbReference type="GO" id="GO:0000160">
    <property type="term" value="P:phosphorelay signal transduction system"/>
    <property type="evidence" value="ECO:0007669"/>
    <property type="project" value="InterPro"/>
</dbReference>
<sequence length="173" mass="18356">MLTARLGTPVAANKASTFATYSVMQRGIRRFHQLWTTRAFQVVRPPVTALIVDDDAALAEALAQALAAAGLDATTALGGVAAIRATQHWTPHIVVLDIQMPGCDGFQVARAFRTSPSLAVVPIIAHTSLAEREIIERGKAAGIDAYCRKGNSPRSLLRLIAHLTPTTAPLPAT</sequence>
<feature type="modified residue" description="4-aspartylphosphate" evidence="2">
    <location>
        <position position="97"/>
    </location>
</feature>